<keyword evidence="8 13" id="KW-0418">Kinase</keyword>
<evidence type="ECO:0000256" key="7">
    <source>
        <dbReference type="ARBA" id="ARBA00022771"/>
    </source>
</evidence>
<keyword evidence="7" id="KW-0863">Zinc-finger</keyword>
<dbReference type="Gene3D" id="2.60.200.40">
    <property type="match status" value="1"/>
</dbReference>
<proteinExistence type="inferred from homology"/>
<evidence type="ECO:0000259" key="16">
    <source>
        <dbReference type="PROSITE" id="PS50146"/>
    </source>
</evidence>
<feature type="domain" description="Phorbol-ester/DAG-type" evidence="15">
    <location>
        <begin position="72"/>
        <end position="133"/>
    </location>
</feature>
<dbReference type="EC" id="2.7.1.107" evidence="13"/>
<keyword evidence="14" id="KW-0812">Transmembrane</keyword>
<feature type="domain" description="DAGKc" evidence="16">
    <location>
        <begin position="324"/>
        <end position="465"/>
    </location>
</feature>
<dbReference type="InterPro" id="IPR001206">
    <property type="entry name" value="Diacylglycerol_kinase_cat_dom"/>
</dbReference>
<keyword evidence="14" id="KW-0472">Membrane</keyword>
<dbReference type="SUPFAM" id="SSF57889">
    <property type="entry name" value="Cysteine-rich domain"/>
    <property type="match status" value="1"/>
</dbReference>
<evidence type="ECO:0000256" key="3">
    <source>
        <dbReference type="ARBA" id="ARBA00022679"/>
    </source>
</evidence>
<keyword evidence="18" id="KW-1185">Reference proteome</keyword>
<evidence type="ECO:0000256" key="1">
    <source>
        <dbReference type="ARBA" id="ARBA00009280"/>
    </source>
</evidence>
<keyword evidence="14" id="KW-1133">Transmembrane helix</keyword>
<dbReference type="InterPro" id="IPR016064">
    <property type="entry name" value="NAD/diacylglycerol_kinase_sf"/>
</dbReference>
<dbReference type="Pfam" id="PF00781">
    <property type="entry name" value="DAGK_cat"/>
    <property type="match status" value="1"/>
</dbReference>
<gene>
    <name evidence="17" type="ORF">RJT34_03095</name>
</gene>
<keyword evidence="3 13" id="KW-0808">Transferase</keyword>
<dbReference type="CDD" id="cd00029">
    <property type="entry name" value="C1"/>
    <property type="match status" value="1"/>
</dbReference>
<dbReference type="InterPro" id="IPR017438">
    <property type="entry name" value="ATP-NAD_kinase_N"/>
</dbReference>
<dbReference type="CDD" id="cd20805">
    <property type="entry name" value="C1_DGK_rpt2"/>
    <property type="match status" value="1"/>
</dbReference>
<dbReference type="Gene3D" id="3.40.50.10330">
    <property type="entry name" value="Probable inorganic polyphosphate/atp-NAD kinase, domain 1"/>
    <property type="match status" value="1"/>
</dbReference>
<dbReference type="FunFam" id="3.40.50.10330:FF:000006">
    <property type="entry name" value="Diacylglycerol kinase"/>
    <property type="match status" value="1"/>
</dbReference>
<sequence length="699" mass="78171">MIDLAITFLRLVTSPDASSASIFGWLITGSLGLLAVIYGVLKWQRRSSLNWIKAAAREKKKVWRKLKVPLSAHLWVEDFTYREQPSTCCFCLTSLWPSQNLGTTALSRTPLHRCSVCGVAAHFICSQFAAKDCKCVAQAGFSHIRHHWSERWVNVDENHEMSAFCFYCDEPCGVPFVKASPTWHCRWCQRLIHVKCHNKLTKDSGDLCDLGPLRRVILSPLCVKEVDEDQKGGRLSSIITSSVNGQIRKRRNRNKNGSGVHTNGKSRSSVTDATLLEYVLNGLHWNKSSDEKLCGHANNARILGNGITANPNQIKKYTLVDLPHDASPLLVFINARSGGQLGPSLHRRLNMLLNPVQIFELNASQGPEVGLEFFKRERYFRILVCGGDGTVAWVLDAIERHNFESPPPVAILPLGTGNDLSRVLNWGRGFNALDGQGGLIMLLNDICNAAVTMLDRWKVKIVEENSEGKPNKVKTKSMMNYLGIGCDAKVAYEFHVTREINPEKFRSQFLNKLRYAKEGARDIMDRTCADLPWQVWLEVDGKDIGIPKDSEGLIVLNIGSYMGGVHLWQNDYEHDDDFSLQSMHDKMLEVVCVCGAWHLGKLQVGLSQARRLAQGKVIKIHSSSPFPVQIDGEPFILQPGYLEITHHGQAFMLRRTSEDEPKGQAAAIMSDVLLDAECKGIINASQKKTLLQEMAIHLS</sequence>
<keyword evidence="12" id="KW-0346">Stress response</keyword>
<dbReference type="AlphaFoldDB" id="A0AAN9PZH1"/>
<comment type="caution">
    <text evidence="17">The sequence shown here is derived from an EMBL/GenBank/DDBJ whole genome shotgun (WGS) entry which is preliminary data.</text>
</comment>
<dbReference type="GO" id="GO:0008270">
    <property type="term" value="F:zinc ion binding"/>
    <property type="evidence" value="ECO:0007669"/>
    <property type="project" value="UniProtKB-KW"/>
</dbReference>
<evidence type="ECO:0000256" key="6">
    <source>
        <dbReference type="ARBA" id="ARBA00022741"/>
    </source>
</evidence>
<organism evidence="17 18">
    <name type="scientific">Clitoria ternatea</name>
    <name type="common">Butterfly pea</name>
    <dbReference type="NCBI Taxonomy" id="43366"/>
    <lineage>
        <taxon>Eukaryota</taxon>
        <taxon>Viridiplantae</taxon>
        <taxon>Streptophyta</taxon>
        <taxon>Embryophyta</taxon>
        <taxon>Tracheophyta</taxon>
        <taxon>Spermatophyta</taxon>
        <taxon>Magnoliopsida</taxon>
        <taxon>eudicotyledons</taxon>
        <taxon>Gunneridae</taxon>
        <taxon>Pentapetalae</taxon>
        <taxon>rosids</taxon>
        <taxon>fabids</taxon>
        <taxon>Fabales</taxon>
        <taxon>Fabaceae</taxon>
        <taxon>Papilionoideae</taxon>
        <taxon>50 kb inversion clade</taxon>
        <taxon>NPAAA clade</taxon>
        <taxon>indigoferoid/millettioid clade</taxon>
        <taxon>Phaseoleae</taxon>
        <taxon>Clitoria</taxon>
    </lineage>
</organism>
<reference evidence="17 18" key="1">
    <citation type="submission" date="2024-01" db="EMBL/GenBank/DDBJ databases">
        <title>The genomes of 5 underutilized Papilionoideae crops provide insights into root nodulation and disease resistance.</title>
        <authorList>
            <person name="Yuan L."/>
        </authorList>
    </citation>
    <scope>NUCLEOTIDE SEQUENCE [LARGE SCALE GENOMIC DNA]</scope>
    <source>
        <strain evidence="17">LY-2023</strain>
        <tissue evidence="17">Leaf</tissue>
    </source>
</reference>
<evidence type="ECO:0000256" key="13">
    <source>
        <dbReference type="RuleBase" id="RU361128"/>
    </source>
</evidence>
<evidence type="ECO:0000256" key="9">
    <source>
        <dbReference type="ARBA" id="ARBA00022821"/>
    </source>
</evidence>
<dbReference type="SMART" id="SM00109">
    <property type="entry name" value="C1"/>
    <property type="match status" value="2"/>
</dbReference>
<name>A0AAN9PZH1_CLITE</name>
<dbReference type="Pfam" id="PF00130">
    <property type="entry name" value="C1_1"/>
    <property type="match status" value="1"/>
</dbReference>
<protein>
    <recommendedName>
        <fullName evidence="13">Diacylglycerol kinase</fullName>
        <shortName evidence="13">DAG kinase</shortName>
        <ecNumber evidence="13">2.7.1.107</ecNumber>
    </recommendedName>
</protein>
<dbReference type="EMBL" id="JAYKXN010000001">
    <property type="protein sequence ID" value="KAK7318395.1"/>
    <property type="molecule type" value="Genomic_DNA"/>
</dbReference>
<keyword evidence="4" id="KW-0479">Metal-binding</keyword>
<keyword evidence="10" id="KW-0862">Zinc</keyword>
<dbReference type="Gene3D" id="3.30.60.20">
    <property type="match status" value="1"/>
</dbReference>
<dbReference type="InterPro" id="IPR046349">
    <property type="entry name" value="C1-like_sf"/>
</dbReference>
<evidence type="ECO:0000256" key="11">
    <source>
        <dbReference type="ARBA" id="ARBA00022840"/>
    </source>
</evidence>
<evidence type="ECO:0000256" key="14">
    <source>
        <dbReference type="SAM" id="Phobius"/>
    </source>
</evidence>
<evidence type="ECO:0000313" key="18">
    <source>
        <dbReference type="Proteomes" id="UP001359559"/>
    </source>
</evidence>
<dbReference type="GO" id="GO:0004143">
    <property type="term" value="F:ATP-dependent diacylglycerol kinase activity"/>
    <property type="evidence" value="ECO:0007669"/>
    <property type="project" value="UniProtKB-EC"/>
</dbReference>
<dbReference type="SMART" id="SM00045">
    <property type="entry name" value="DAGKa"/>
    <property type="match status" value="1"/>
</dbReference>
<feature type="domain" description="Phorbol-ester/DAG-type" evidence="15">
    <location>
        <begin position="145"/>
        <end position="208"/>
    </location>
</feature>
<dbReference type="SMART" id="SM00046">
    <property type="entry name" value="DAGKc"/>
    <property type="match status" value="1"/>
</dbReference>
<dbReference type="GO" id="GO:0016020">
    <property type="term" value="C:membrane"/>
    <property type="evidence" value="ECO:0007669"/>
    <property type="project" value="TreeGrafter"/>
</dbReference>
<keyword evidence="11 13" id="KW-0067">ATP-binding</keyword>
<evidence type="ECO:0000313" key="17">
    <source>
        <dbReference type="EMBL" id="KAK7318395.1"/>
    </source>
</evidence>
<dbReference type="Pfam" id="PF00609">
    <property type="entry name" value="DAGK_acc"/>
    <property type="match status" value="1"/>
</dbReference>
<accession>A0AAN9PZH1</accession>
<dbReference type="PANTHER" id="PTHR11255">
    <property type="entry name" value="DIACYLGLYCEROL KINASE"/>
    <property type="match status" value="1"/>
</dbReference>
<evidence type="ECO:0000256" key="10">
    <source>
        <dbReference type="ARBA" id="ARBA00022833"/>
    </source>
</evidence>
<dbReference type="InterPro" id="IPR002219">
    <property type="entry name" value="PKC_DAG/PE"/>
</dbReference>
<keyword evidence="5" id="KW-0677">Repeat</keyword>
<evidence type="ECO:0000256" key="5">
    <source>
        <dbReference type="ARBA" id="ARBA00022737"/>
    </source>
</evidence>
<feature type="transmembrane region" description="Helical" evidence="14">
    <location>
        <begin position="20"/>
        <end position="41"/>
    </location>
</feature>
<dbReference type="GO" id="GO:0007200">
    <property type="term" value="P:phospholipase C-activating G protein-coupled receptor signaling pathway"/>
    <property type="evidence" value="ECO:0007669"/>
    <property type="project" value="InterPro"/>
</dbReference>
<evidence type="ECO:0000256" key="2">
    <source>
        <dbReference type="ARBA" id="ARBA00011245"/>
    </source>
</evidence>
<dbReference type="GO" id="GO:0005524">
    <property type="term" value="F:ATP binding"/>
    <property type="evidence" value="ECO:0007669"/>
    <property type="project" value="UniProtKB-KW"/>
</dbReference>
<dbReference type="PANTHER" id="PTHR11255:SF104">
    <property type="entry name" value="DIACYLGLYCEROL KINASE 2"/>
    <property type="match status" value="1"/>
</dbReference>
<keyword evidence="9" id="KW-0611">Plant defense</keyword>
<dbReference type="SUPFAM" id="SSF111331">
    <property type="entry name" value="NAD kinase/diacylglycerol kinase-like"/>
    <property type="match status" value="1"/>
</dbReference>
<evidence type="ECO:0000256" key="8">
    <source>
        <dbReference type="ARBA" id="ARBA00022777"/>
    </source>
</evidence>
<dbReference type="PROSITE" id="PS50081">
    <property type="entry name" value="ZF_DAG_PE_2"/>
    <property type="match status" value="2"/>
</dbReference>
<dbReference type="FunFam" id="2.60.200.40:FF:000006">
    <property type="entry name" value="Diacylglycerol kinase"/>
    <property type="match status" value="1"/>
</dbReference>
<evidence type="ECO:0000256" key="4">
    <source>
        <dbReference type="ARBA" id="ARBA00022723"/>
    </source>
</evidence>
<dbReference type="InterPro" id="IPR037607">
    <property type="entry name" value="DGK"/>
</dbReference>
<keyword evidence="6 13" id="KW-0547">Nucleotide-binding</keyword>
<evidence type="ECO:0000256" key="12">
    <source>
        <dbReference type="ARBA" id="ARBA00023016"/>
    </source>
</evidence>
<comment type="catalytic activity">
    <reaction evidence="13">
        <text>a 1,2-diacyl-sn-glycerol + ATP = a 1,2-diacyl-sn-glycero-3-phosphate + ADP + H(+)</text>
        <dbReference type="Rhea" id="RHEA:10272"/>
        <dbReference type="ChEBI" id="CHEBI:15378"/>
        <dbReference type="ChEBI" id="CHEBI:17815"/>
        <dbReference type="ChEBI" id="CHEBI:30616"/>
        <dbReference type="ChEBI" id="CHEBI:58608"/>
        <dbReference type="ChEBI" id="CHEBI:456216"/>
        <dbReference type="EC" id="2.7.1.107"/>
    </reaction>
</comment>
<dbReference type="PROSITE" id="PS50146">
    <property type="entry name" value="DAGK"/>
    <property type="match status" value="1"/>
</dbReference>
<comment type="subunit">
    <text evidence="2">Monomer.</text>
</comment>
<dbReference type="GO" id="GO:0006952">
    <property type="term" value="P:defense response"/>
    <property type="evidence" value="ECO:0007669"/>
    <property type="project" value="UniProtKB-KW"/>
</dbReference>
<comment type="similarity">
    <text evidence="1 13">Belongs to the eukaryotic diacylglycerol kinase family.</text>
</comment>
<evidence type="ECO:0000259" key="15">
    <source>
        <dbReference type="PROSITE" id="PS50081"/>
    </source>
</evidence>
<dbReference type="Proteomes" id="UP001359559">
    <property type="component" value="Unassembled WGS sequence"/>
</dbReference>
<dbReference type="FunFam" id="3.30.60.20:FF:000027">
    <property type="entry name" value="Diacylglycerol kinase"/>
    <property type="match status" value="1"/>
</dbReference>
<dbReference type="InterPro" id="IPR000756">
    <property type="entry name" value="Diacylglycerol_kin_accessory"/>
</dbReference>